<name>A0A4Y8R3A7_9MICO</name>
<comment type="caution">
    <text evidence="2">The sequence shown here is derived from an EMBL/GenBank/DDBJ whole genome shotgun (WGS) entry which is preliminary data.</text>
</comment>
<dbReference type="Proteomes" id="UP000298003">
    <property type="component" value="Unassembled WGS sequence"/>
</dbReference>
<gene>
    <name evidence="2" type="ORF">E1O70_06895</name>
</gene>
<dbReference type="AlphaFoldDB" id="A0A4Y8R3A7"/>
<sequence>MRLSAGDTVGVASPREGRVLGSAGRRSRTGPGVGLAALALVTATLAGCAGPGAAEARDVVEDLAGALATGDGDAACALILPDAADALAADEGEPCADVVTAPDGPLAGLAAAGPAVVVEDVHVAGRQAQVVTATDTVFLALSGDAWVVTAAGCTPRDDRPYDCEVEA</sequence>
<evidence type="ECO:0000313" key="2">
    <source>
        <dbReference type="EMBL" id="TFF12596.1"/>
    </source>
</evidence>
<evidence type="ECO:0000256" key="1">
    <source>
        <dbReference type="SAM" id="MobiDB-lite"/>
    </source>
</evidence>
<dbReference type="RefSeq" id="WP_128957644.1">
    <property type="nucleotide sequence ID" value="NZ_SOZH01000004.1"/>
</dbReference>
<dbReference type="GeneID" id="95684217"/>
<proteinExistence type="predicted"/>
<reference evidence="2 3" key="1">
    <citation type="submission" date="2019-03" db="EMBL/GenBank/DDBJ databases">
        <title>Cellulosimicrobium funkei JCM14302 Assembly.</title>
        <authorList>
            <person name="Dou T."/>
        </authorList>
    </citation>
    <scope>NUCLEOTIDE SEQUENCE [LARGE SCALE GENOMIC DNA]</scope>
    <source>
        <strain evidence="2 3">JCM 14302</strain>
    </source>
</reference>
<keyword evidence="3" id="KW-1185">Reference proteome</keyword>
<organism evidence="2 3">
    <name type="scientific">Cellulosimicrobium funkei</name>
    <dbReference type="NCBI Taxonomy" id="264251"/>
    <lineage>
        <taxon>Bacteria</taxon>
        <taxon>Bacillati</taxon>
        <taxon>Actinomycetota</taxon>
        <taxon>Actinomycetes</taxon>
        <taxon>Micrococcales</taxon>
        <taxon>Promicromonosporaceae</taxon>
        <taxon>Cellulosimicrobium</taxon>
    </lineage>
</organism>
<accession>A0A4Y8R3A7</accession>
<dbReference type="EMBL" id="SOZH01000004">
    <property type="protein sequence ID" value="TFF12596.1"/>
    <property type="molecule type" value="Genomic_DNA"/>
</dbReference>
<evidence type="ECO:0000313" key="3">
    <source>
        <dbReference type="Proteomes" id="UP000298003"/>
    </source>
</evidence>
<feature type="region of interest" description="Disordered" evidence="1">
    <location>
        <begin position="1"/>
        <end position="27"/>
    </location>
</feature>
<protein>
    <submittedName>
        <fullName evidence="2">Uncharacterized protein</fullName>
    </submittedName>
</protein>